<dbReference type="InterPro" id="IPR009069">
    <property type="entry name" value="Cys_alpha_HP_mot_SF"/>
</dbReference>
<evidence type="ECO:0000256" key="5">
    <source>
        <dbReference type="ARBA" id="ARBA00039509"/>
    </source>
</evidence>
<feature type="non-terminal residue" evidence="6">
    <location>
        <position position="1"/>
    </location>
</feature>
<proteinExistence type="inferred from homology"/>
<comment type="similarity">
    <text evidence="4">Belongs to the CHCHD7 family.</text>
</comment>
<evidence type="ECO:0000256" key="2">
    <source>
        <dbReference type="ARBA" id="ARBA00023128"/>
    </source>
</evidence>
<evidence type="ECO:0000313" key="6">
    <source>
        <dbReference type="EMBL" id="CAD7279859.1"/>
    </source>
</evidence>
<dbReference type="Gene3D" id="1.10.287.1130">
    <property type="entry name" value="CytochromE C oxidase copper chaperone"/>
    <property type="match status" value="1"/>
</dbReference>
<accession>A0A7R9BQU1</accession>
<keyword evidence="7" id="KW-1185">Reference proteome</keyword>
<keyword evidence="3" id="KW-1015">Disulfide bond</keyword>
<dbReference type="EMBL" id="OA883862">
    <property type="protein sequence ID" value="CAD7279859.1"/>
    <property type="molecule type" value="Genomic_DNA"/>
</dbReference>
<evidence type="ECO:0000256" key="1">
    <source>
        <dbReference type="ARBA" id="ARBA00004569"/>
    </source>
</evidence>
<comment type="subcellular location">
    <subcellularLocation>
        <location evidence="1">Mitochondrion intermembrane space</location>
    </subcellularLocation>
</comment>
<keyword evidence="2" id="KW-0496">Mitochondrion</keyword>
<dbReference type="GO" id="GO:0005758">
    <property type="term" value="C:mitochondrial intermembrane space"/>
    <property type="evidence" value="ECO:0007669"/>
    <property type="project" value="UniProtKB-SubCell"/>
</dbReference>
<evidence type="ECO:0000256" key="3">
    <source>
        <dbReference type="ARBA" id="ARBA00023157"/>
    </source>
</evidence>
<organism evidence="6">
    <name type="scientific">Notodromas monacha</name>
    <dbReference type="NCBI Taxonomy" id="399045"/>
    <lineage>
        <taxon>Eukaryota</taxon>
        <taxon>Metazoa</taxon>
        <taxon>Ecdysozoa</taxon>
        <taxon>Arthropoda</taxon>
        <taxon>Crustacea</taxon>
        <taxon>Oligostraca</taxon>
        <taxon>Ostracoda</taxon>
        <taxon>Podocopa</taxon>
        <taxon>Podocopida</taxon>
        <taxon>Cypridocopina</taxon>
        <taxon>Cypridoidea</taxon>
        <taxon>Cyprididae</taxon>
        <taxon>Notodromas</taxon>
    </lineage>
</organism>
<reference evidence="6" key="1">
    <citation type="submission" date="2020-11" db="EMBL/GenBank/DDBJ databases">
        <authorList>
            <person name="Tran Van P."/>
        </authorList>
    </citation>
    <scope>NUCLEOTIDE SEQUENCE</scope>
</reference>
<dbReference type="InterPro" id="IPR051040">
    <property type="entry name" value="COX23"/>
</dbReference>
<dbReference type="PANTHER" id="PTHR46811:SF1">
    <property type="entry name" value="COILED-COIL-HELIX-COILED-COIL-HELIX DOMAIN-CONTAINING PROTEIN 7"/>
    <property type="match status" value="1"/>
</dbReference>
<dbReference type="PANTHER" id="PTHR46811">
    <property type="entry name" value="COILED-COIL-HELIX-COILED-COIL-HELIX DOMAIN-CONTAINING PROTEIN 7"/>
    <property type="match status" value="1"/>
</dbReference>
<gene>
    <name evidence="6" type="ORF">NMOB1V02_LOCUS7523</name>
</gene>
<dbReference type="GO" id="GO:0033108">
    <property type="term" value="P:mitochondrial respiratory chain complex assembly"/>
    <property type="evidence" value="ECO:0007669"/>
    <property type="project" value="TreeGrafter"/>
</dbReference>
<dbReference type="SUPFAM" id="SSF47072">
    <property type="entry name" value="Cysteine alpha-hairpin motif"/>
    <property type="match status" value="1"/>
</dbReference>
<evidence type="ECO:0000256" key="4">
    <source>
        <dbReference type="ARBA" id="ARBA00038205"/>
    </source>
</evidence>
<sequence>RSEPLDSDLRNACDWFQEGYQFVLGWLAPRVVIGTLFVVDQQFSLCRTGLTEQGLKTLIQDPEILMSTDGERSGTQRKWGKKTVEKAEGNGSNPCSEEAAQSMKCLHDNAFDRDKCETFFDNYNECKKFWTAVKQHRVQNGISPPLPPLAERAAIKQRFRETGRID</sequence>
<dbReference type="OrthoDB" id="9971592at2759"/>
<evidence type="ECO:0000313" key="7">
    <source>
        <dbReference type="Proteomes" id="UP000678499"/>
    </source>
</evidence>
<dbReference type="AlphaFoldDB" id="A0A7R9BQU1"/>
<dbReference type="Proteomes" id="UP000678499">
    <property type="component" value="Unassembled WGS sequence"/>
</dbReference>
<dbReference type="PROSITE" id="PS51808">
    <property type="entry name" value="CHCH"/>
    <property type="match status" value="1"/>
</dbReference>
<dbReference type="EMBL" id="CAJPEX010001825">
    <property type="protein sequence ID" value="CAG0920011.1"/>
    <property type="molecule type" value="Genomic_DNA"/>
</dbReference>
<protein>
    <recommendedName>
        <fullName evidence="5">Coiled-coil-helix-coiled-coil-helix domain-containing protein 7</fullName>
    </recommendedName>
</protein>
<name>A0A7R9BQU1_9CRUS</name>